<name>A0A1G9P614_9GAMM</name>
<reference evidence="2" key="1">
    <citation type="submission" date="2016-10" db="EMBL/GenBank/DDBJ databases">
        <authorList>
            <person name="Varghese N."/>
            <person name="Submissions S."/>
        </authorList>
    </citation>
    <scope>NUCLEOTIDE SEQUENCE [LARGE SCALE GENOMIC DNA]</scope>
    <source>
        <strain evidence="2">AAP</strain>
    </source>
</reference>
<keyword evidence="2" id="KW-1185">Reference proteome</keyword>
<dbReference type="Proteomes" id="UP000199107">
    <property type="component" value="Unassembled WGS sequence"/>
</dbReference>
<evidence type="ECO:0000313" key="1">
    <source>
        <dbReference type="EMBL" id="SDL94332.1"/>
    </source>
</evidence>
<protein>
    <submittedName>
        <fullName evidence="1">Uncharacterized protein</fullName>
    </submittedName>
</protein>
<sequence>MALSSQLDRLKAKINGNLTSLTASGDPMKNPIVEEMLEMRREE</sequence>
<accession>A0A1G9P614</accession>
<proteinExistence type="predicted"/>
<dbReference type="AlphaFoldDB" id="A0A1G9P614"/>
<gene>
    <name evidence="1" type="ORF">SAMN05192555_1087</name>
</gene>
<evidence type="ECO:0000313" key="2">
    <source>
        <dbReference type="Proteomes" id="UP000199107"/>
    </source>
</evidence>
<dbReference type="EMBL" id="FNGH01000008">
    <property type="protein sequence ID" value="SDL94332.1"/>
    <property type="molecule type" value="Genomic_DNA"/>
</dbReference>
<organism evidence="1 2">
    <name type="scientific">Franzmannia pantelleriensis</name>
    <dbReference type="NCBI Taxonomy" id="48727"/>
    <lineage>
        <taxon>Bacteria</taxon>
        <taxon>Pseudomonadati</taxon>
        <taxon>Pseudomonadota</taxon>
        <taxon>Gammaproteobacteria</taxon>
        <taxon>Oceanospirillales</taxon>
        <taxon>Halomonadaceae</taxon>
        <taxon>Franzmannia</taxon>
    </lineage>
</organism>